<organism evidence="2 3">
    <name type="scientific">Monilinia vaccinii-corymbosi</name>
    <dbReference type="NCBI Taxonomy" id="61207"/>
    <lineage>
        <taxon>Eukaryota</taxon>
        <taxon>Fungi</taxon>
        <taxon>Dikarya</taxon>
        <taxon>Ascomycota</taxon>
        <taxon>Pezizomycotina</taxon>
        <taxon>Leotiomycetes</taxon>
        <taxon>Helotiales</taxon>
        <taxon>Sclerotiniaceae</taxon>
        <taxon>Monilinia</taxon>
    </lineage>
</organism>
<dbReference type="EMBL" id="CP063405">
    <property type="protein sequence ID" value="QSZ28966.1"/>
    <property type="molecule type" value="Genomic_DNA"/>
</dbReference>
<reference evidence="2" key="1">
    <citation type="submission" date="2020-10" db="EMBL/GenBank/DDBJ databases">
        <title>Genome Sequence of Monilinia vaccinii-corymbosi Sheds Light on Mummy Berry Disease Infection of Blueberry and Mating Type.</title>
        <authorList>
            <person name="Yow A.G."/>
            <person name="Zhang Y."/>
            <person name="Bansal K."/>
            <person name="Eacker S.M."/>
            <person name="Sullivan S."/>
            <person name="Liachko I."/>
            <person name="Cubeta M.A."/>
            <person name="Rollins J.A."/>
            <person name="Ashrafi H."/>
        </authorList>
    </citation>
    <scope>NUCLEOTIDE SEQUENCE</scope>
    <source>
        <strain evidence="2">RL-1</strain>
    </source>
</reference>
<dbReference type="OrthoDB" id="3502101at2759"/>
<feature type="region of interest" description="Disordered" evidence="1">
    <location>
        <begin position="155"/>
        <end position="208"/>
    </location>
</feature>
<evidence type="ECO:0000313" key="3">
    <source>
        <dbReference type="Proteomes" id="UP000672032"/>
    </source>
</evidence>
<gene>
    <name evidence="2" type="ORF">DSL72_003473</name>
</gene>
<proteinExistence type="predicted"/>
<name>A0A8A3P1B5_9HELO</name>
<feature type="compositionally biased region" description="Polar residues" evidence="1">
    <location>
        <begin position="156"/>
        <end position="167"/>
    </location>
</feature>
<keyword evidence="3" id="KW-1185">Reference proteome</keyword>
<dbReference type="Proteomes" id="UP000672032">
    <property type="component" value="Chromosome 1"/>
</dbReference>
<dbReference type="AlphaFoldDB" id="A0A8A3P1B5"/>
<feature type="compositionally biased region" description="Polar residues" evidence="1">
    <location>
        <begin position="175"/>
        <end position="195"/>
    </location>
</feature>
<protein>
    <submittedName>
        <fullName evidence="2">Uncharacterized protein</fullName>
    </submittedName>
</protein>
<sequence length="238" mass="26088">MVSPDYNDKPEEAHQYDLDGRVIICQYCLKPISATRPPIYNEVNCGCSELGTHAAGINPATQPDTEMLEPDLETTVHGQPAYTYQSSTSGNMFSHAHTSTSREDLLVCETSNDFQDLSIGFSDVHCKNDIGLVRDQPYFIHSYSWPLRAWLKENESSPTISSTPRNSLRTHRSSSVKAWNGSKRGNSSIRSSGSATEPGGKGWGPDPFIATGAWASDNYPEADKHLLTMSAARDSNGN</sequence>
<evidence type="ECO:0000313" key="2">
    <source>
        <dbReference type="EMBL" id="QSZ28966.1"/>
    </source>
</evidence>
<accession>A0A8A3P1B5</accession>
<evidence type="ECO:0000256" key="1">
    <source>
        <dbReference type="SAM" id="MobiDB-lite"/>
    </source>
</evidence>